<keyword evidence="2" id="KW-1185">Reference proteome</keyword>
<dbReference type="Proteomes" id="UP000324222">
    <property type="component" value="Unassembled WGS sequence"/>
</dbReference>
<dbReference type="OrthoDB" id="6500454at2759"/>
<reference evidence="1 2" key="1">
    <citation type="submission" date="2019-05" db="EMBL/GenBank/DDBJ databases">
        <title>Another draft genome of Portunus trituberculatus and its Hox gene families provides insights of decapod evolution.</title>
        <authorList>
            <person name="Jeong J.-H."/>
            <person name="Song I."/>
            <person name="Kim S."/>
            <person name="Choi T."/>
            <person name="Kim D."/>
            <person name="Ryu S."/>
            <person name="Kim W."/>
        </authorList>
    </citation>
    <scope>NUCLEOTIDE SEQUENCE [LARGE SCALE GENOMIC DNA]</scope>
    <source>
        <tissue evidence="1">Muscle</tissue>
    </source>
</reference>
<sequence length="106" mass="12887">MMWNKSQDDFGYTPIYTEIEEEKERQRQRVRFLSWCLTVVVLSDDPSFLAAFAEESDKGRLMVWETRLLVVTRLDMLRVKALLQNYWIFSMMNTMFLTPKYWESER</sequence>
<accession>A0A5B7GCD0</accession>
<gene>
    <name evidence="1" type="ORF">E2C01_048946</name>
</gene>
<dbReference type="EMBL" id="VSRR010012819">
    <property type="protein sequence ID" value="MPC55015.1"/>
    <property type="molecule type" value="Genomic_DNA"/>
</dbReference>
<dbReference type="AlphaFoldDB" id="A0A5B7GCD0"/>
<proteinExistence type="predicted"/>
<evidence type="ECO:0000313" key="1">
    <source>
        <dbReference type="EMBL" id="MPC55015.1"/>
    </source>
</evidence>
<evidence type="ECO:0000313" key="2">
    <source>
        <dbReference type="Proteomes" id="UP000324222"/>
    </source>
</evidence>
<protein>
    <submittedName>
        <fullName evidence="1">Uncharacterized protein</fullName>
    </submittedName>
</protein>
<organism evidence="1 2">
    <name type="scientific">Portunus trituberculatus</name>
    <name type="common">Swimming crab</name>
    <name type="synonym">Neptunus trituberculatus</name>
    <dbReference type="NCBI Taxonomy" id="210409"/>
    <lineage>
        <taxon>Eukaryota</taxon>
        <taxon>Metazoa</taxon>
        <taxon>Ecdysozoa</taxon>
        <taxon>Arthropoda</taxon>
        <taxon>Crustacea</taxon>
        <taxon>Multicrustacea</taxon>
        <taxon>Malacostraca</taxon>
        <taxon>Eumalacostraca</taxon>
        <taxon>Eucarida</taxon>
        <taxon>Decapoda</taxon>
        <taxon>Pleocyemata</taxon>
        <taxon>Brachyura</taxon>
        <taxon>Eubrachyura</taxon>
        <taxon>Portunoidea</taxon>
        <taxon>Portunidae</taxon>
        <taxon>Portuninae</taxon>
        <taxon>Portunus</taxon>
    </lineage>
</organism>
<name>A0A5B7GCD0_PORTR</name>
<comment type="caution">
    <text evidence="1">The sequence shown here is derived from an EMBL/GenBank/DDBJ whole genome shotgun (WGS) entry which is preliminary data.</text>
</comment>